<protein>
    <recommendedName>
        <fullName evidence="2">Peptidyl-prolyl cis-trans isomerase</fullName>
        <shortName evidence="2">PPIase</shortName>
        <ecNumber evidence="2">5.2.1.8</ecNumber>
    </recommendedName>
</protein>
<evidence type="ECO:0000313" key="5">
    <source>
        <dbReference type="Proteomes" id="UP001174677"/>
    </source>
</evidence>
<gene>
    <name evidence="4" type="ORF">P3X46_008350</name>
</gene>
<sequence>MCQGGDFTRGNGTGGESIYGLKFANENLKLEHKGPGILSVGNAGPNTNCSQFLICTEKTSWLDGKHVVFGKVVDDYSVVKEMEKVGSESGRTSQTVVIEDCFQMIRRDGGLQNTRFCCRSMLVPRLIAIFTMESYIVDLCWFSGRTCRVNIAFAQMV</sequence>
<dbReference type="Pfam" id="PF00160">
    <property type="entry name" value="Pro_isomerase"/>
    <property type="match status" value="1"/>
</dbReference>
<name>A0ABQ9MIA3_HEVBR</name>
<dbReference type="PANTHER" id="PTHR11071:SF561">
    <property type="entry name" value="PEPTIDYL-PROLYL CIS-TRANS ISOMERASE D-RELATED"/>
    <property type="match status" value="1"/>
</dbReference>
<comment type="similarity">
    <text evidence="1 2">Belongs to the cyclophilin-type PPIase family.</text>
</comment>
<dbReference type="PANTHER" id="PTHR11071">
    <property type="entry name" value="PEPTIDYL-PROLYL CIS-TRANS ISOMERASE"/>
    <property type="match status" value="1"/>
</dbReference>
<dbReference type="PROSITE" id="PS50072">
    <property type="entry name" value="CSA_PPIASE_2"/>
    <property type="match status" value="1"/>
</dbReference>
<evidence type="ECO:0000313" key="4">
    <source>
        <dbReference type="EMBL" id="KAJ9180059.1"/>
    </source>
</evidence>
<feature type="domain" description="PPIase cyclophilin-type" evidence="3">
    <location>
        <begin position="1"/>
        <end position="103"/>
    </location>
</feature>
<dbReference type="InterPro" id="IPR002130">
    <property type="entry name" value="Cyclophilin-type_PPIase_dom"/>
</dbReference>
<keyword evidence="5" id="KW-1185">Reference proteome</keyword>
<proteinExistence type="inferred from homology"/>
<dbReference type="InterPro" id="IPR029000">
    <property type="entry name" value="Cyclophilin-like_dom_sf"/>
</dbReference>
<evidence type="ECO:0000259" key="3">
    <source>
        <dbReference type="PROSITE" id="PS50072"/>
    </source>
</evidence>
<comment type="caution">
    <text evidence="4">The sequence shown here is derived from an EMBL/GenBank/DDBJ whole genome shotgun (WGS) entry which is preliminary data.</text>
</comment>
<evidence type="ECO:0000256" key="2">
    <source>
        <dbReference type="RuleBase" id="RU363019"/>
    </source>
</evidence>
<dbReference type="EMBL" id="JARPOI010000005">
    <property type="protein sequence ID" value="KAJ9180059.1"/>
    <property type="molecule type" value="Genomic_DNA"/>
</dbReference>
<comment type="function">
    <text evidence="2">PPIases accelerate the folding of proteins. It catalyzes the cis-trans isomerization of proline imidic peptide bonds in oligopeptides.</text>
</comment>
<dbReference type="EC" id="5.2.1.8" evidence="2"/>
<keyword evidence="2" id="KW-0697">Rotamase</keyword>
<comment type="catalytic activity">
    <reaction evidence="2">
        <text>[protein]-peptidylproline (omega=180) = [protein]-peptidylproline (omega=0)</text>
        <dbReference type="Rhea" id="RHEA:16237"/>
        <dbReference type="Rhea" id="RHEA-COMP:10747"/>
        <dbReference type="Rhea" id="RHEA-COMP:10748"/>
        <dbReference type="ChEBI" id="CHEBI:83833"/>
        <dbReference type="ChEBI" id="CHEBI:83834"/>
        <dbReference type="EC" id="5.2.1.8"/>
    </reaction>
</comment>
<dbReference type="SUPFAM" id="SSF50891">
    <property type="entry name" value="Cyclophilin-like"/>
    <property type="match status" value="1"/>
</dbReference>
<dbReference type="PRINTS" id="PR00153">
    <property type="entry name" value="CSAPPISMRASE"/>
</dbReference>
<dbReference type="Gene3D" id="2.40.100.10">
    <property type="entry name" value="Cyclophilin-like"/>
    <property type="match status" value="1"/>
</dbReference>
<reference evidence="4" key="1">
    <citation type="journal article" date="2023" name="Plant Biotechnol. J.">
        <title>Chromosome-level wild Hevea brasiliensis genome provides new tools for genomic-assisted breeding and valuable loci to elevate rubber yield.</title>
        <authorList>
            <person name="Cheng H."/>
            <person name="Song X."/>
            <person name="Hu Y."/>
            <person name="Wu T."/>
            <person name="Yang Q."/>
            <person name="An Z."/>
            <person name="Feng S."/>
            <person name="Deng Z."/>
            <person name="Wu W."/>
            <person name="Zeng X."/>
            <person name="Tu M."/>
            <person name="Wang X."/>
            <person name="Huang H."/>
        </authorList>
    </citation>
    <scope>NUCLEOTIDE SEQUENCE</scope>
    <source>
        <strain evidence="4">MT/VB/25A 57/8</strain>
    </source>
</reference>
<organism evidence="4 5">
    <name type="scientific">Hevea brasiliensis</name>
    <name type="common">Para rubber tree</name>
    <name type="synonym">Siphonia brasiliensis</name>
    <dbReference type="NCBI Taxonomy" id="3981"/>
    <lineage>
        <taxon>Eukaryota</taxon>
        <taxon>Viridiplantae</taxon>
        <taxon>Streptophyta</taxon>
        <taxon>Embryophyta</taxon>
        <taxon>Tracheophyta</taxon>
        <taxon>Spermatophyta</taxon>
        <taxon>Magnoliopsida</taxon>
        <taxon>eudicotyledons</taxon>
        <taxon>Gunneridae</taxon>
        <taxon>Pentapetalae</taxon>
        <taxon>rosids</taxon>
        <taxon>fabids</taxon>
        <taxon>Malpighiales</taxon>
        <taxon>Euphorbiaceae</taxon>
        <taxon>Crotonoideae</taxon>
        <taxon>Micrandreae</taxon>
        <taxon>Hevea</taxon>
    </lineage>
</organism>
<accession>A0ABQ9MIA3</accession>
<dbReference type="Proteomes" id="UP001174677">
    <property type="component" value="Chromosome 5"/>
</dbReference>
<evidence type="ECO:0000256" key="1">
    <source>
        <dbReference type="ARBA" id="ARBA00007365"/>
    </source>
</evidence>
<keyword evidence="2" id="KW-0413">Isomerase</keyword>